<dbReference type="InterPro" id="IPR001296">
    <property type="entry name" value="Glyco_trans_1"/>
</dbReference>
<dbReference type="GO" id="GO:0016757">
    <property type="term" value="F:glycosyltransferase activity"/>
    <property type="evidence" value="ECO:0007669"/>
    <property type="project" value="UniProtKB-KW"/>
</dbReference>
<sequence>MNVRSYLEFQPTEHVLRARTSVCMHLLGPGKSNYRVMNDAMALVKAGYRVTIVDVISDQGQPDCEDVAGIQFLHIAAPSWFVPTRLKVWFVLKMFLLIVRCTRRLLYVKADIYHAHVEHTFLATYMVARLYRKKLIFDTPELTMFGPTIMRWPRLRNCAIQCIRRLTRNCDGYITGSPLYGPVLADLYHLEDILILRHIPPYRAVAKNMRLHKYLGLDASVRIVLYQGYMQEDRGLELLIYAANHLTPGIILILMGNSYGDTASKLMKLIDNEQVADRIKIVPAMPYNELLDWTSSADLGLILLPPDYSLSIRYCLPNKFFEYMMAGVPILASRLDAIASLIEQYQIGHILDELTPFHVAQTMMTMLRDQEMLDRMRINALNAISQGLYWEEESKRLIGLYHDLTLK</sequence>
<keyword evidence="5" id="KW-1185">Reference proteome</keyword>
<protein>
    <submittedName>
        <fullName evidence="4">Glycosyl transferase</fullName>
    </submittedName>
</protein>
<name>A0A402AZU0_9CHLR</name>
<proteinExistence type="predicted"/>
<feature type="domain" description="Glycosyl transferase family 1" evidence="3">
    <location>
        <begin position="216"/>
        <end position="380"/>
    </location>
</feature>
<evidence type="ECO:0000259" key="3">
    <source>
        <dbReference type="Pfam" id="PF00534"/>
    </source>
</evidence>
<reference evidence="5" key="1">
    <citation type="submission" date="2018-12" db="EMBL/GenBank/DDBJ databases">
        <title>Tengunoibacter tsumagoiensis gen. nov., sp. nov., Dictyobacter kobayashii sp. nov., D. alpinus sp. nov., and D. joshuensis sp. nov. and description of Dictyobacteraceae fam. nov. within the order Ktedonobacterales isolated from Tengu-no-mugimeshi.</title>
        <authorList>
            <person name="Wang C.M."/>
            <person name="Zheng Y."/>
            <person name="Sakai Y."/>
            <person name="Toyoda A."/>
            <person name="Minakuchi Y."/>
            <person name="Abe K."/>
            <person name="Yokota A."/>
            <person name="Yabe S."/>
        </authorList>
    </citation>
    <scope>NUCLEOTIDE SEQUENCE [LARGE SCALE GENOMIC DNA]</scope>
    <source>
        <strain evidence="5">Uno16</strain>
    </source>
</reference>
<dbReference type="AlphaFoldDB" id="A0A402AZU0"/>
<comment type="caution">
    <text evidence="4">The sequence shown here is derived from an EMBL/GenBank/DDBJ whole genome shotgun (WGS) entry which is preliminary data.</text>
</comment>
<accession>A0A402AZU0</accession>
<dbReference type="EMBL" id="BIFT01000001">
    <property type="protein sequence ID" value="GCE24577.1"/>
    <property type="molecule type" value="Genomic_DNA"/>
</dbReference>
<dbReference type="Gene3D" id="3.40.50.2000">
    <property type="entry name" value="Glycogen Phosphorylase B"/>
    <property type="match status" value="2"/>
</dbReference>
<dbReference type="RefSeq" id="WP_161981827.1">
    <property type="nucleotide sequence ID" value="NZ_BIFT01000001.1"/>
</dbReference>
<gene>
    <name evidence="4" type="ORF">KDA_00610</name>
</gene>
<evidence type="ECO:0000313" key="4">
    <source>
        <dbReference type="EMBL" id="GCE24577.1"/>
    </source>
</evidence>
<dbReference type="Proteomes" id="UP000287171">
    <property type="component" value="Unassembled WGS sequence"/>
</dbReference>
<dbReference type="PANTHER" id="PTHR12526">
    <property type="entry name" value="GLYCOSYLTRANSFERASE"/>
    <property type="match status" value="1"/>
</dbReference>
<organism evidence="4 5">
    <name type="scientific">Dictyobacter alpinus</name>
    <dbReference type="NCBI Taxonomy" id="2014873"/>
    <lineage>
        <taxon>Bacteria</taxon>
        <taxon>Bacillati</taxon>
        <taxon>Chloroflexota</taxon>
        <taxon>Ktedonobacteria</taxon>
        <taxon>Ktedonobacterales</taxon>
        <taxon>Dictyobacteraceae</taxon>
        <taxon>Dictyobacter</taxon>
    </lineage>
</organism>
<dbReference type="Pfam" id="PF00534">
    <property type="entry name" value="Glycos_transf_1"/>
    <property type="match status" value="1"/>
</dbReference>
<keyword evidence="1" id="KW-0328">Glycosyltransferase</keyword>
<evidence type="ECO:0000256" key="1">
    <source>
        <dbReference type="ARBA" id="ARBA00022676"/>
    </source>
</evidence>
<dbReference type="PANTHER" id="PTHR12526:SF629">
    <property type="entry name" value="TEICHURONIC ACID BIOSYNTHESIS GLYCOSYLTRANSFERASE TUAH-RELATED"/>
    <property type="match status" value="1"/>
</dbReference>
<keyword evidence="2 4" id="KW-0808">Transferase</keyword>
<evidence type="ECO:0000256" key="2">
    <source>
        <dbReference type="ARBA" id="ARBA00022679"/>
    </source>
</evidence>
<evidence type="ECO:0000313" key="5">
    <source>
        <dbReference type="Proteomes" id="UP000287171"/>
    </source>
</evidence>
<dbReference type="SUPFAM" id="SSF53756">
    <property type="entry name" value="UDP-Glycosyltransferase/glycogen phosphorylase"/>
    <property type="match status" value="1"/>
</dbReference>